<dbReference type="InterPro" id="IPR037455">
    <property type="entry name" value="LucA/IucC-like"/>
</dbReference>
<evidence type="ECO:0000259" key="3">
    <source>
        <dbReference type="Pfam" id="PF04183"/>
    </source>
</evidence>
<evidence type="ECO:0000256" key="2">
    <source>
        <dbReference type="ARBA" id="ARBA00007832"/>
    </source>
</evidence>
<dbReference type="AlphaFoldDB" id="A0A371P5F5"/>
<dbReference type="GO" id="GO:0019290">
    <property type="term" value="P:siderophore biosynthetic process"/>
    <property type="evidence" value="ECO:0007669"/>
    <property type="project" value="InterPro"/>
</dbReference>
<protein>
    <submittedName>
        <fullName evidence="5">Siderophore biosynthesis protein</fullName>
    </submittedName>
</protein>
<feature type="domain" description="Aerobactin siderophore biosynthesis IucA/IucC-like C-terminal" evidence="4">
    <location>
        <begin position="418"/>
        <end position="573"/>
    </location>
</feature>
<dbReference type="Pfam" id="PF06276">
    <property type="entry name" value="FhuF"/>
    <property type="match status" value="1"/>
</dbReference>
<dbReference type="OrthoDB" id="495728at2"/>
<dbReference type="EMBL" id="QUBQ01000006">
    <property type="protein sequence ID" value="REK71142.1"/>
    <property type="molecule type" value="Genomic_DNA"/>
</dbReference>
<gene>
    <name evidence="5" type="ORF">DX130_22060</name>
</gene>
<dbReference type="GO" id="GO:0016881">
    <property type="term" value="F:acid-amino acid ligase activity"/>
    <property type="evidence" value="ECO:0007669"/>
    <property type="project" value="UniProtKB-ARBA"/>
</dbReference>
<evidence type="ECO:0000313" key="6">
    <source>
        <dbReference type="Proteomes" id="UP000261905"/>
    </source>
</evidence>
<reference evidence="5 6" key="1">
    <citation type="submission" date="2018-08" db="EMBL/GenBank/DDBJ databases">
        <title>Paenibacillus sp. M4BSY-1, whole genome shotgun sequence.</title>
        <authorList>
            <person name="Tuo L."/>
        </authorList>
    </citation>
    <scope>NUCLEOTIDE SEQUENCE [LARGE SCALE GENOMIC DNA]</scope>
    <source>
        <strain evidence="5 6">M4BSY-1</strain>
    </source>
</reference>
<dbReference type="Gene3D" id="1.10.510.40">
    <property type="match status" value="1"/>
</dbReference>
<evidence type="ECO:0000259" key="4">
    <source>
        <dbReference type="Pfam" id="PF06276"/>
    </source>
</evidence>
<dbReference type="RefSeq" id="WP_116049085.1">
    <property type="nucleotide sequence ID" value="NZ_QUBQ01000006.1"/>
</dbReference>
<organism evidence="5 6">
    <name type="scientific">Paenibacillus paeoniae</name>
    <dbReference type="NCBI Taxonomy" id="2292705"/>
    <lineage>
        <taxon>Bacteria</taxon>
        <taxon>Bacillati</taxon>
        <taxon>Bacillota</taxon>
        <taxon>Bacilli</taxon>
        <taxon>Bacillales</taxon>
        <taxon>Paenibacillaceae</taxon>
        <taxon>Paenibacillus</taxon>
    </lineage>
</organism>
<name>A0A371P5F5_9BACL</name>
<comment type="pathway">
    <text evidence="1">Siderophore biosynthesis.</text>
</comment>
<feature type="domain" description="Aerobactin siderophore biosynthesis IucA/IucC N-terminal" evidence="3">
    <location>
        <begin position="162"/>
        <end position="397"/>
    </location>
</feature>
<proteinExistence type="inferred from homology"/>
<comment type="caution">
    <text evidence="5">The sequence shown here is derived from an EMBL/GenBank/DDBJ whole genome shotgun (WGS) entry which is preliminary data.</text>
</comment>
<keyword evidence="6" id="KW-1185">Reference proteome</keyword>
<dbReference type="InterPro" id="IPR007310">
    <property type="entry name" value="Aerobactin_biosyn_IucA/IucC_N"/>
</dbReference>
<dbReference type="PANTHER" id="PTHR34384">
    <property type="entry name" value="L-2,3-DIAMINOPROPANOATE--CITRATE LIGASE"/>
    <property type="match status" value="1"/>
</dbReference>
<dbReference type="Proteomes" id="UP000261905">
    <property type="component" value="Unassembled WGS sequence"/>
</dbReference>
<dbReference type="Gene3D" id="6.10.250.3370">
    <property type="match status" value="1"/>
</dbReference>
<dbReference type="Pfam" id="PF04183">
    <property type="entry name" value="IucA_IucC"/>
    <property type="match status" value="1"/>
</dbReference>
<dbReference type="PANTHER" id="PTHR34384:SF6">
    <property type="entry name" value="STAPHYLOFERRIN B SYNTHASE"/>
    <property type="match status" value="1"/>
</dbReference>
<sequence>MKLHVPMGKSQIKDIARRQVFRKLVEALIFEGVLEARCTTSPLDEGIGVKFKGEFYVLDGRDWAGHRVSYSFEGRRAFSFGMIRMGDSPLLRSCFKESGTETAEADSVALFLEETISARHPSLTVLPSFIVELEETIRKEVQWMEVRENDRHRKRKLLGRSLAELESISTEGHPYHPCYKSRIGFTPKDNGSYGPEFQPDIQLFWLAAPCIELSWNVEDGSDWRHFIESELEEGDRRRFGDQLAALGLRSEDYAFLPVHPWQWGYLKERYPDLLKNQRIVRLGHGSEYYRPQQSIRTLSCVRGTKRGDVKLSLGIVNTSSQRHLTIHSTVAAPAVSAWLQKIVESDSYLRETRLILLHEYAGISLPAAGGAIGAIWRENVRSYLESGEEAVPFFTLAAREADGAAFMDPWIAQYGMETWFRQLLRRCVIPVVHLLVAHGIVLESHGQNMLLVHRNGLPERVALRDFHEGVEYYGPFLASPELVPDFGRLHPAYGDGKPGDYFEMGRLEDLSEMLMDALWFMNIGTIISFAASRFPIGERELWSTVAGELKTYQSSFPSMKERFDSLGLFAPEYVIEPLVQRRMFGGTKVAPRPAPNPLYEVNQIKDYIQGENTSCLQ</sequence>
<comment type="similarity">
    <text evidence="2">Belongs to the IucA/IucC family.</text>
</comment>
<accession>A0A371P5F5</accession>
<evidence type="ECO:0000256" key="1">
    <source>
        <dbReference type="ARBA" id="ARBA00004924"/>
    </source>
</evidence>
<evidence type="ECO:0000313" key="5">
    <source>
        <dbReference type="EMBL" id="REK71142.1"/>
    </source>
</evidence>
<dbReference type="InterPro" id="IPR022770">
    <property type="entry name" value="IucA/IucC-like_C"/>
</dbReference>